<dbReference type="CDD" id="cd09140">
    <property type="entry name" value="PLDc_vPLD1_2_like_bac_1"/>
    <property type="match status" value="1"/>
</dbReference>
<evidence type="ECO:0000256" key="5">
    <source>
        <dbReference type="SAM" id="Phobius"/>
    </source>
</evidence>
<dbReference type="Pfam" id="PF00614">
    <property type="entry name" value="PLDc"/>
    <property type="match status" value="1"/>
</dbReference>
<comment type="catalytic activity">
    <reaction evidence="1">
        <text>a 1,2-diacyl-sn-glycero-3-phosphocholine + H2O = a 1,2-diacyl-sn-glycero-3-phosphate + choline + H(+)</text>
        <dbReference type="Rhea" id="RHEA:14445"/>
        <dbReference type="ChEBI" id="CHEBI:15354"/>
        <dbReference type="ChEBI" id="CHEBI:15377"/>
        <dbReference type="ChEBI" id="CHEBI:15378"/>
        <dbReference type="ChEBI" id="CHEBI:57643"/>
        <dbReference type="ChEBI" id="CHEBI:58608"/>
        <dbReference type="EC" id="3.1.4.4"/>
    </reaction>
</comment>
<dbReference type="GO" id="GO:0005886">
    <property type="term" value="C:plasma membrane"/>
    <property type="evidence" value="ECO:0007669"/>
    <property type="project" value="TreeGrafter"/>
</dbReference>
<feature type="transmembrane region" description="Helical" evidence="5">
    <location>
        <begin position="479"/>
        <end position="497"/>
    </location>
</feature>
<dbReference type="PROSITE" id="PS50035">
    <property type="entry name" value="PLD"/>
    <property type="match status" value="2"/>
</dbReference>
<organism evidence="7 8">
    <name type="scientific">Microvenator marinus</name>
    <dbReference type="NCBI Taxonomy" id="2600177"/>
    <lineage>
        <taxon>Bacteria</taxon>
        <taxon>Deltaproteobacteria</taxon>
        <taxon>Bradymonadales</taxon>
        <taxon>Microvenatoraceae</taxon>
        <taxon>Microvenator</taxon>
    </lineage>
</organism>
<dbReference type="KEGG" id="bbae:FRD01_04925"/>
<dbReference type="InterPro" id="IPR001736">
    <property type="entry name" value="PLipase_D/transphosphatidylase"/>
</dbReference>
<evidence type="ECO:0000256" key="3">
    <source>
        <dbReference type="ARBA" id="ARBA00022801"/>
    </source>
</evidence>
<dbReference type="AlphaFoldDB" id="A0A5B8XNB0"/>
<feature type="transmembrane region" description="Helical" evidence="5">
    <location>
        <begin position="517"/>
        <end position="545"/>
    </location>
</feature>
<keyword evidence="5" id="KW-1133">Transmembrane helix</keyword>
<dbReference type="EMBL" id="CP042467">
    <property type="protein sequence ID" value="QED26597.1"/>
    <property type="molecule type" value="Genomic_DNA"/>
</dbReference>
<keyword evidence="3" id="KW-0378">Hydrolase</keyword>
<dbReference type="PANTHER" id="PTHR18896:SF76">
    <property type="entry name" value="PHOSPHOLIPASE"/>
    <property type="match status" value="1"/>
</dbReference>
<dbReference type="PANTHER" id="PTHR18896">
    <property type="entry name" value="PHOSPHOLIPASE D"/>
    <property type="match status" value="1"/>
</dbReference>
<reference evidence="7 8" key="1">
    <citation type="submission" date="2019-08" db="EMBL/GenBank/DDBJ databases">
        <authorList>
            <person name="Liang Q."/>
        </authorList>
    </citation>
    <scope>NUCLEOTIDE SEQUENCE [LARGE SCALE GENOMIC DNA]</scope>
    <source>
        <strain evidence="7 8">V1718</strain>
    </source>
</reference>
<keyword evidence="2" id="KW-0677">Repeat</keyword>
<dbReference type="Pfam" id="PF09335">
    <property type="entry name" value="VTT_dom"/>
    <property type="match status" value="1"/>
</dbReference>
<dbReference type="SUPFAM" id="SSF56024">
    <property type="entry name" value="Phospholipase D/nuclease"/>
    <property type="match status" value="2"/>
</dbReference>
<dbReference type="SMART" id="SM00155">
    <property type="entry name" value="PLDc"/>
    <property type="match status" value="2"/>
</dbReference>
<feature type="domain" description="PLD phosphodiesterase" evidence="6">
    <location>
        <begin position="335"/>
        <end position="362"/>
    </location>
</feature>
<accession>A0A5B8XNB0</accession>
<keyword evidence="4" id="KW-0443">Lipid metabolism</keyword>
<dbReference type="Pfam" id="PF13091">
    <property type="entry name" value="PLDc_2"/>
    <property type="match status" value="1"/>
</dbReference>
<dbReference type="GO" id="GO:0009395">
    <property type="term" value="P:phospholipid catabolic process"/>
    <property type="evidence" value="ECO:0007669"/>
    <property type="project" value="TreeGrafter"/>
</dbReference>
<dbReference type="RefSeq" id="WP_146958167.1">
    <property type="nucleotide sequence ID" value="NZ_CP042467.1"/>
</dbReference>
<evidence type="ECO:0000256" key="2">
    <source>
        <dbReference type="ARBA" id="ARBA00022737"/>
    </source>
</evidence>
<feature type="transmembrane region" description="Helical" evidence="5">
    <location>
        <begin position="628"/>
        <end position="650"/>
    </location>
</feature>
<keyword evidence="8" id="KW-1185">Reference proteome</keyword>
<dbReference type="OrthoDB" id="8828485at2"/>
<dbReference type="Gene3D" id="3.30.870.10">
    <property type="entry name" value="Endonuclease Chain A"/>
    <property type="match status" value="2"/>
</dbReference>
<dbReference type="GO" id="GO:0004630">
    <property type="term" value="F:phospholipase D activity"/>
    <property type="evidence" value="ECO:0007669"/>
    <property type="project" value="TreeGrafter"/>
</dbReference>
<feature type="transmembrane region" description="Helical" evidence="5">
    <location>
        <begin position="662"/>
        <end position="680"/>
    </location>
</feature>
<dbReference type="InterPro" id="IPR032816">
    <property type="entry name" value="VTT_dom"/>
</dbReference>
<keyword evidence="5" id="KW-0472">Membrane</keyword>
<gene>
    <name evidence="7" type="ORF">FRD01_04925</name>
</gene>
<dbReference type="Proteomes" id="UP000321595">
    <property type="component" value="Chromosome"/>
</dbReference>
<feature type="transmembrane region" description="Helical" evidence="5">
    <location>
        <begin position="551"/>
        <end position="569"/>
    </location>
</feature>
<sequence length="687" mass="77231">MDIFKPGVNCLDVYEDIEVSIFRDSKSYFDELVEALKNARQTIYIAGWEMESQMWLQPDSPSPKTLESLLKELLSSRRDLQIYLLIWDMSEVKRMANNPIKMLRPAWFPHRRLKLRHDDHYPFGGCHHQKFVVIDDQLAYCGGIDLTVGRWDTPEHRPVDSRRSDAFGVEHGPIHDFQLRVDGEPARKMGALFRERWLRVSRRPPRTPRVAPYPTPFESTLRAKTLALARTDPAVTPSIREIERLFLDTIAAAKSYIFIENQYLTSPIIGDALSKRLEEANGPEIVIIGPREPAGWLEEITVGMLRWRVIERLRRADSSGRLRIVYPMASVENDVTLYVHSKFMIVDDAFIRVGSANISQRSFRIDSELDIAAISEDHETLRRLLCELLAEHTALPLDRVQDALRDSIAKGLDALMLEGESSDRRLVTLGNAPQAAWRKFAHDGDILFDPDRPRSLAQIADVVLGAKARKRFLKRVPNGLISTIVWTALCLISAKVLHLSSVDVLQIDAFFASWQALVAITLGCLVLLSFGAPIFVVLVFLNLVFDGITSIPAALLVTTGAAVVSYRLGQRVGRSVLNRIWGLKVKDVQKELFRRGVFSIVALRFLPISTFAAVGLAAGAASHPFKPYVIGSVLGMVPNVLLLSLTAMFIARYARYPNPFELALVATSLAFIALVMKAVSRHLQRKS</sequence>
<evidence type="ECO:0000259" key="6">
    <source>
        <dbReference type="PROSITE" id="PS50035"/>
    </source>
</evidence>
<feature type="domain" description="PLD phosphodiesterase" evidence="6">
    <location>
        <begin position="123"/>
        <end position="150"/>
    </location>
</feature>
<dbReference type="CDD" id="cd09143">
    <property type="entry name" value="PLDc_vPLD1_2_like_bac_2"/>
    <property type="match status" value="1"/>
</dbReference>
<protein>
    <recommendedName>
        <fullName evidence="6">PLD phosphodiesterase domain-containing protein</fullName>
    </recommendedName>
</protein>
<evidence type="ECO:0000256" key="1">
    <source>
        <dbReference type="ARBA" id="ARBA00000798"/>
    </source>
</evidence>
<dbReference type="InterPro" id="IPR015679">
    <property type="entry name" value="PLipase_D_fam"/>
</dbReference>
<name>A0A5B8XNB0_9DELT</name>
<proteinExistence type="predicted"/>
<evidence type="ECO:0000313" key="8">
    <source>
        <dbReference type="Proteomes" id="UP000321595"/>
    </source>
</evidence>
<evidence type="ECO:0000313" key="7">
    <source>
        <dbReference type="EMBL" id="QED26597.1"/>
    </source>
</evidence>
<keyword evidence="5" id="KW-0812">Transmembrane</keyword>
<feature type="transmembrane region" description="Helical" evidence="5">
    <location>
        <begin position="596"/>
        <end position="622"/>
    </location>
</feature>
<dbReference type="InterPro" id="IPR025202">
    <property type="entry name" value="PLD-like_dom"/>
</dbReference>
<evidence type="ECO:0000256" key="4">
    <source>
        <dbReference type="ARBA" id="ARBA00023098"/>
    </source>
</evidence>